<accession>A0A091HWX4</accession>
<feature type="non-terminal residue" evidence="1">
    <location>
        <position position="147"/>
    </location>
</feature>
<feature type="non-terminal residue" evidence="1">
    <location>
        <position position="1"/>
    </location>
</feature>
<keyword evidence="2" id="KW-1185">Reference proteome</keyword>
<proteinExistence type="predicted"/>
<name>A0A091HWX4_CALAN</name>
<evidence type="ECO:0000313" key="1">
    <source>
        <dbReference type="EMBL" id="KFO99647.1"/>
    </source>
</evidence>
<dbReference type="EMBL" id="KL217839">
    <property type="protein sequence ID" value="KFO99647.1"/>
    <property type="molecule type" value="Genomic_DNA"/>
</dbReference>
<dbReference type="AlphaFoldDB" id="A0A091HWX4"/>
<reference evidence="1 2" key="1">
    <citation type="submission" date="2014-04" db="EMBL/GenBank/DDBJ databases">
        <title>Genome evolution of avian class.</title>
        <authorList>
            <person name="Zhang G."/>
            <person name="Li C."/>
        </authorList>
    </citation>
    <scope>NUCLEOTIDE SEQUENCE [LARGE SCALE GENOMIC DNA]</scope>
    <source>
        <strain evidence="1">BGI_N300</strain>
    </source>
</reference>
<protein>
    <submittedName>
        <fullName evidence="1">Uncharacterized protein</fullName>
    </submittedName>
</protein>
<organism evidence="1 2">
    <name type="scientific">Calypte anna</name>
    <name type="common">Anna's hummingbird</name>
    <name type="synonym">Archilochus anna</name>
    <dbReference type="NCBI Taxonomy" id="9244"/>
    <lineage>
        <taxon>Eukaryota</taxon>
        <taxon>Metazoa</taxon>
        <taxon>Chordata</taxon>
        <taxon>Craniata</taxon>
        <taxon>Vertebrata</taxon>
        <taxon>Euteleostomi</taxon>
        <taxon>Archelosauria</taxon>
        <taxon>Archosauria</taxon>
        <taxon>Dinosauria</taxon>
        <taxon>Saurischia</taxon>
        <taxon>Theropoda</taxon>
        <taxon>Coelurosauria</taxon>
        <taxon>Aves</taxon>
        <taxon>Neognathae</taxon>
        <taxon>Neoaves</taxon>
        <taxon>Strisores</taxon>
        <taxon>Apodiformes</taxon>
        <taxon>Trochilidae</taxon>
        <taxon>Calypte</taxon>
    </lineage>
</organism>
<sequence length="147" mass="17401">VLVQDLQPHRHVAAQRRRAAVLRHHPQPHLAHLLVVEGAQRVQRARLRLHRHVRRQRCSPHPALHQPVPHARVLPPVRVRRPHPHHHRARRVVLGHTRAVPLLREHRRVVVHVQHPQRQHRAAPQRRRPAVCCPHRHVVLRHLLPVQ</sequence>
<gene>
    <name evidence="1" type="ORF">N300_02250</name>
</gene>
<evidence type="ECO:0000313" key="2">
    <source>
        <dbReference type="Proteomes" id="UP000054308"/>
    </source>
</evidence>
<dbReference type="Proteomes" id="UP000054308">
    <property type="component" value="Unassembled WGS sequence"/>
</dbReference>